<reference evidence="2" key="1">
    <citation type="submission" date="2023-03" db="EMBL/GenBank/DDBJ databases">
        <authorList>
            <person name="Steffen K."/>
            <person name="Cardenas P."/>
        </authorList>
    </citation>
    <scope>NUCLEOTIDE SEQUENCE</scope>
</reference>
<comment type="caution">
    <text evidence="2">The sequence shown here is derived from an EMBL/GenBank/DDBJ whole genome shotgun (WGS) entry which is preliminary data.</text>
</comment>
<dbReference type="PANTHER" id="PTHR35076">
    <property type="entry name" value="TUBULIN EPSILON AND DELTA COMPLEX PROTEIN 1"/>
    <property type="match status" value="1"/>
</dbReference>
<evidence type="ECO:0000313" key="2">
    <source>
        <dbReference type="EMBL" id="CAI8028664.1"/>
    </source>
</evidence>
<evidence type="ECO:0000313" key="3">
    <source>
        <dbReference type="Proteomes" id="UP001174909"/>
    </source>
</evidence>
<sequence length="416" mass="46823">MCSRGQGIRETVRVLLTLLADCNCPHIPSESFRLAKFNKPEALEPFWRTLHHLASLHLLLQSGDLRDLSDADKDCSHSSDIPHIALCVRKLALDLGYERPQFYVERVGSRELLLFFAWLIQEVSLVSRLQIYHVCAALHTMSIPLSPSKTFLLDSFETHTASFDAQLEALVSSAANSSSLEGTLRKIQWLKGTLTGSGRSVENAHRAAVRLSHNILHSTRSQAKRASGLSLHDLFLLRYPDQLAACVKRLEWHVSCLEGLARWRQHETLFWQWMESVLDILLAHPQQPDGDNDDDDESVELGEGDKLKGEVYQCQLKLSSAIGECLQKFGASRESSLKCKEPNKTKQQLYLEGVAVENSLLRHSIPAQRQLPQASMTESPHNQREIGGELRRLQARLLEEERSLHSLQASFAACIV</sequence>
<dbReference type="Proteomes" id="UP001174909">
    <property type="component" value="Unassembled WGS sequence"/>
</dbReference>
<name>A0AA35SFE3_GEOBA</name>
<dbReference type="EMBL" id="CASHTH010002353">
    <property type="protein sequence ID" value="CAI8028664.1"/>
    <property type="molecule type" value="Genomic_DNA"/>
</dbReference>
<protein>
    <submittedName>
        <fullName evidence="2">Tubulin epsilon and delta complex protein 1</fullName>
    </submittedName>
</protein>
<accession>A0AA35SFE3</accession>
<feature type="domain" description="Tubulin epsilon and delta complex protein 1" evidence="1">
    <location>
        <begin position="96"/>
        <end position="279"/>
    </location>
</feature>
<proteinExistence type="predicted"/>
<keyword evidence="3" id="KW-1185">Reference proteome</keyword>
<gene>
    <name evidence="2" type="ORF">GBAR_LOCUS16318</name>
</gene>
<organism evidence="2 3">
    <name type="scientific">Geodia barretti</name>
    <name type="common">Barrett's horny sponge</name>
    <dbReference type="NCBI Taxonomy" id="519541"/>
    <lineage>
        <taxon>Eukaryota</taxon>
        <taxon>Metazoa</taxon>
        <taxon>Porifera</taxon>
        <taxon>Demospongiae</taxon>
        <taxon>Heteroscleromorpha</taxon>
        <taxon>Tetractinellida</taxon>
        <taxon>Astrophorina</taxon>
        <taxon>Geodiidae</taxon>
        <taxon>Geodia</taxon>
    </lineage>
</organism>
<dbReference type="InterPro" id="IPR043535">
    <property type="entry name" value="TEDC1"/>
</dbReference>
<dbReference type="InterPro" id="IPR027996">
    <property type="entry name" value="TEDC1_dom"/>
</dbReference>
<dbReference type="AlphaFoldDB" id="A0AA35SFE3"/>
<dbReference type="Pfam" id="PF14970">
    <property type="entry name" value="TEDC1"/>
    <property type="match status" value="1"/>
</dbReference>
<dbReference type="PANTHER" id="PTHR35076:SF1">
    <property type="entry name" value="TUBULIN EPSILON AND DELTA COMPLEX PROTEIN 1"/>
    <property type="match status" value="1"/>
</dbReference>
<evidence type="ECO:0000259" key="1">
    <source>
        <dbReference type="Pfam" id="PF14970"/>
    </source>
</evidence>